<evidence type="ECO:0000256" key="4">
    <source>
        <dbReference type="ARBA" id="ARBA00048628"/>
    </source>
</evidence>
<evidence type="ECO:0000313" key="7">
    <source>
        <dbReference type="Proteomes" id="UP000774130"/>
    </source>
</evidence>
<keyword evidence="5 6" id="KW-0560">Oxidoreductase</keyword>
<sequence length="289" mass="32440">MTKNKTPSLSFEIFPPKTQIGNQKMLQILNDLQQLSPDFISVTCSNTKGSFESTTIKLADYIQNQLNIPTVTHLPAAYLTKIEVATILDHLNQLNIKNILALRGDILPEEPAKDDFKYASDLIDFIQAKQPDFKISGACYPEIHPDSANRITDIQNLKQKVDAGCNELITQLFFDNELFYDFQEKCQLANINVPILAGIMPIINRNQALRLIKTSEAKLPRKFLAILEKYEHDPIALRDAGIAYAIDQIVDLVTQDSAGIHLYTMNHAETANQIVAATASLFHKQKMIS</sequence>
<dbReference type="PANTHER" id="PTHR45754:SF3">
    <property type="entry name" value="METHYLENETETRAHYDROFOLATE REDUCTASE (NADPH)"/>
    <property type="match status" value="1"/>
</dbReference>
<comment type="similarity">
    <text evidence="5">Belongs to the methylenetetrahydrofolate reductase family.</text>
</comment>
<dbReference type="NCBIfam" id="TIGR00676">
    <property type="entry name" value="fadh2"/>
    <property type="match status" value="1"/>
</dbReference>
<comment type="catalytic activity">
    <reaction evidence="4">
        <text>(6S)-5-methyl-5,6,7,8-tetrahydrofolate + NAD(+) = (6R)-5,10-methylene-5,6,7,8-tetrahydrofolate + NADH + H(+)</text>
        <dbReference type="Rhea" id="RHEA:19821"/>
        <dbReference type="ChEBI" id="CHEBI:15378"/>
        <dbReference type="ChEBI" id="CHEBI:15636"/>
        <dbReference type="ChEBI" id="CHEBI:18608"/>
        <dbReference type="ChEBI" id="CHEBI:57540"/>
        <dbReference type="ChEBI" id="CHEBI:57945"/>
        <dbReference type="EC" id="1.5.1.54"/>
    </reaction>
    <physiologicalReaction direction="right-to-left" evidence="4">
        <dbReference type="Rhea" id="RHEA:19823"/>
    </physiologicalReaction>
</comment>
<keyword evidence="7" id="KW-1185">Reference proteome</keyword>
<dbReference type="EC" id="1.5.1.54" evidence="5"/>
<protein>
    <recommendedName>
        <fullName evidence="5">Methylenetetrahydrofolate reductase</fullName>
        <ecNumber evidence="5">1.5.1.54</ecNumber>
    </recommendedName>
</protein>
<keyword evidence="5" id="KW-0274">FAD</keyword>
<proteinExistence type="inferred from homology"/>
<evidence type="ECO:0000256" key="2">
    <source>
        <dbReference type="ARBA" id="ARBA00023167"/>
    </source>
</evidence>
<evidence type="ECO:0000256" key="3">
    <source>
        <dbReference type="ARBA" id="ARBA00034478"/>
    </source>
</evidence>
<accession>A0ABS6T9W8</accession>
<evidence type="ECO:0000256" key="5">
    <source>
        <dbReference type="RuleBase" id="RU003862"/>
    </source>
</evidence>
<keyword evidence="1" id="KW-0028">Amino-acid biosynthesis</keyword>
<name>A0ABS6T9W8_9ENTE</name>
<dbReference type="CDD" id="cd00537">
    <property type="entry name" value="MTHFR"/>
    <property type="match status" value="1"/>
</dbReference>
<dbReference type="Proteomes" id="UP000774130">
    <property type="component" value="Unassembled WGS sequence"/>
</dbReference>
<comment type="pathway">
    <text evidence="3">Amino-acid biosynthesis; L-methionine biosynthesis via de novo pathway.</text>
</comment>
<comment type="cofactor">
    <cofactor evidence="5">
        <name>FAD</name>
        <dbReference type="ChEBI" id="CHEBI:57692"/>
    </cofactor>
</comment>
<dbReference type="PANTHER" id="PTHR45754">
    <property type="entry name" value="METHYLENETETRAHYDROFOLATE REDUCTASE"/>
    <property type="match status" value="1"/>
</dbReference>
<dbReference type="Pfam" id="PF02219">
    <property type="entry name" value="MTHFR"/>
    <property type="match status" value="1"/>
</dbReference>
<dbReference type="GO" id="GO:0004489">
    <property type="term" value="F:methylenetetrahydrofolate reductase [NAD(P)H] activity"/>
    <property type="evidence" value="ECO:0007669"/>
    <property type="project" value="UniProtKB-EC"/>
</dbReference>
<comment type="caution">
    <text evidence="6">The sequence shown here is derived from an EMBL/GenBank/DDBJ whole genome shotgun (WGS) entry which is preliminary data.</text>
</comment>
<reference evidence="6 7" key="1">
    <citation type="submission" date="2021-06" db="EMBL/GenBank/DDBJ databases">
        <title>Enterococcus alishanensis sp. nov., a novel lactic acid bacterium isolated from fresh coffee beans.</title>
        <authorList>
            <person name="Chen Y.-S."/>
        </authorList>
    </citation>
    <scope>NUCLEOTIDE SEQUENCE [LARGE SCALE GENOMIC DNA]</scope>
    <source>
        <strain evidence="6 7">ALS3</strain>
    </source>
</reference>
<keyword evidence="5" id="KW-0285">Flavoprotein</keyword>
<dbReference type="InterPro" id="IPR004620">
    <property type="entry name" value="MTHF_reductase_bac"/>
</dbReference>
<dbReference type="InterPro" id="IPR003171">
    <property type="entry name" value="Mehydrof_redctse-like"/>
</dbReference>
<keyword evidence="2" id="KW-0486">Methionine biosynthesis</keyword>
<dbReference type="EMBL" id="JAHUZB010000001">
    <property type="protein sequence ID" value="MBV7389694.1"/>
    <property type="molecule type" value="Genomic_DNA"/>
</dbReference>
<gene>
    <name evidence="6" type="primary">metF</name>
    <name evidence="6" type="ORF">KUA55_03310</name>
</gene>
<dbReference type="RefSeq" id="WP_218324741.1">
    <property type="nucleotide sequence ID" value="NZ_JAHUZB010000001.1"/>
</dbReference>
<organism evidence="6 7">
    <name type="scientific">Enterococcus alishanensis</name>
    <dbReference type="NCBI Taxonomy" id="1303817"/>
    <lineage>
        <taxon>Bacteria</taxon>
        <taxon>Bacillati</taxon>
        <taxon>Bacillota</taxon>
        <taxon>Bacilli</taxon>
        <taxon>Lactobacillales</taxon>
        <taxon>Enterococcaceae</taxon>
        <taxon>Enterococcus</taxon>
    </lineage>
</organism>
<evidence type="ECO:0000256" key="1">
    <source>
        <dbReference type="ARBA" id="ARBA00022605"/>
    </source>
</evidence>
<evidence type="ECO:0000313" key="6">
    <source>
        <dbReference type="EMBL" id="MBV7389694.1"/>
    </source>
</evidence>
<comment type="pathway">
    <text evidence="5">One-carbon metabolism; tetrahydrofolate interconversion.</text>
</comment>